<protein>
    <recommendedName>
        <fullName evidence="2">Deoxyguanosinetriphosphate triphosphohydrolase-like protein</fullName>
    </recommendedName>
</protein>
<dbReference type="InterPro" id="IPR006261">
    <property type="entry name" value="dGTPase"/>
</dbReference>
<dbReference type="InterPro" id="IPR050135">
    <property type="entry name" value="dGTPase-like"/>
</dbReference>
<dbReference type="KEGG" id="lse:F1C12_03310"/>
<evidence type="ECO:0000256" key="1">
    <source>
        <dbReference type="ARBA" id="ARBA00022801"/>
    </source>
</evidence>
<proteinExistence type="inferred from homology"/>
<evidence type="ECO:0000256" key="3">
    <source>
        <dbReference type="SAM" id="MobiDB-lite"/>
    </source>
</evidence>
<dbReference type="RefSeq" id="WP_185277427.1">
    <property type="nucleotide sequence ID" value="NZ_CP043641.1"/>
</dbReference>
<gene>
    <name evidence="5" type="ORF">F1C12_03310</name>
</gene>
<accession>A0A7G6Y6Z4</accession>
<dbReference type="AlphaFoldDB" id="A0A7G6Y6Z4"/>
<dbReference type="InterPro" id="IPR023023">
    <property type="entry name" value="dNTPase_2"/>
</dbReference>
<dbReference type="Gene3D" id="1.10.3210.10">
    <property type="entry name" value="Hypothetical protein af1432"/>
    <property type="match status" value="1"/>
</dbReference>
<dbReference type="Pfam" id="PF13286">
    <property type="entry name" value="HD_assoc"/>
    <property type="match status" value="1"/>
</dbReference>
<keyword evidence="1 2" id="KW-0378">Hydrolase</keyword>
<dbReference type="GO" id="GO:0006203">
    <property type="term" value="P:dGTP catabolic process"/>
    <property type="evidence" value="ECO:0007669"/>
    <property type="project" value="TreeGrafter"/>
</dbReference>
<dbReference type="Pfam" id="PF01966">
    <property type="entry name" value="HD"/>
    <property type="match status" value="1"/>
</dbReference>
<dbReference type="SMART" id="SM00471">
    <property type="entry name" value="HDc"/>
    <property type="match status" value="1"/>
</dbReference>
<dbReference type="NCBIfam" id="NF002829">
    <property type="entry name" value="PRK03007.1"/>
    <property type="match status" value="1"/>
</dbReference>
<dbReference type="NCBIfam" id="TIGR00277">
    <property type="entry name" value="HDIG"/>
    <property type="match status" value="1"/>
</dbReference>
<feature type="compositionally biased region" description="Basic and acidic residues" evidence="3">
    <location>
        <begin position="17"/>
        <end position="32"/>
    </location>
</feature>
<name>A0A7G6Y6Z4_9MICO</name>
<dbReference type="NCBIfam" id="TIGR01353">
    <property type="entry name" value="dGTP_triPase"/>
    <property type="match status" value="1"/>
</dbReference>
<evidence type="ECO:0000259" key="4">
    <source>
        <dbReference type="PROSITE" id="PS51831"/>
    </source>
</evidence>
<comment type="similarity">
    <text evidence="2">Belongs to the dGTPase family. Type 2 subfamily.</text>
</comment>
<dbReference type="SUPFAM" id="SSF109604">
    <property type="entry name" value="HD-domain/PDEase-like"/>
    <property type="match status" value="1"/>
</dbReference>
<feature type="region of interest" description="Disordered" evidence="3">
    <location>
        <begin position="1"/>
        <end position="32"/>
    </location>
</feature>
<reference evidence="6" key="1">
    <citation type="submission" date="2019-09" db="EMBL/GenBank/DDBJ databases">
        <title>Antimicrobial potential of Antarctic Bacteria.</title>
        <authorList>
            <person name="Benaud N."/>
            <person name="Edwards R.J."/>
            <person name="Ferrari B.C."/>
        </authorList>
    </citation>
    <scope>NUCLEOTIDE SEQUENCE [LARGE SCALE GENOMIC DNA]</scope>
    <source>
        <strain evidence="6">INR9</strain>
    </source>
</reference>
<dbReference type="InterPro" id="IPR026875">
    <property type="entry name" value="PHydrolase_assoc_dom"/>
</dbReference>
<dbReference type="PANTHER" id="PTHR11373:SF32">
    <property type="entry name" value="DEOXYGUANOSINETRIPHOSPHATE TRIPHOSPHOHYDROLASE"/>
    <property type="match status" value="1"/>
</dbReference>
<sequence>MADSATATLDSVPADGYSERDRERWLPEQHSSRRSDFARDRARLLHSSALRRLAAKTQVLSPTAGLDFARNRLTHSLEVAQVGRELAASLGLDPDIVDTACLAHDIGHPPFGHNGERALNSWAEDIGGFEGNAQTLRLLTRLEPKVFGRDGRPYGLNLTRASLDASCKYPWPETSSVADPSGRAKFGFYADDHAVFEWMRAGAPDRTRSIEAQVMDLSDDIAYSVHDFEDAVVNGYIDVAALGSRVAHDDLVRSMYEWVGGEFSHDELIAAFDRLDSLEIWLDRWDGSRRAQAHLKNLTSQLIGRFAHAAVHETKHRAGGVELRRFGADVVVPDAIRAEIAVLKGIVATFVMSRNSRQPIYAQQRQVLMALADVLLSRGPEELDPGFQEDWRLAGSDAERKRVVVDQVASLTDQSALSWFERLVQH</sequence>
<dbReference type="HAMAP" id="MF_01212">
    <property type="entry name" value="dGTPase_type2"/>
    <property type="match status" value="1"/>
</dbReference>
<dbReference type="PROSITE" id="PS51831">
    <property type="entry name" value="HD"/>
    <property type="match status" value="1"/>
</dbReference>
<feature type="domain" description="HD" evidence="4">
    <location>
        <begin position="72"/>
        <end position="224"/>
    </location>
</feature>
<evidence type="ECO:0000313" key="5">
    <source>
        <dbReference type="EMBL" id="QNE34259.1"/>
    </source>
</evidence>
<dbReference type="InterPro" id="IPR006674">
    <property type="entry name" value="HD_domain"/>
</dbReference>
<organism evidence="5 6">
    <name type="scientific">Leifsonia shinshuensis</name>
    <dbReference type="NCBI Taxonomy" id="150026"/>
    <lineage>
        <taxon>Bacteria</taxon>
        <taxon>Bacillati</taxon>
        <taxon>Actinomycetota</taxon>
        <taxon>Actinomycetes</taxon>
        <taxon>Micrococcales</taxon>
        <taxon>Microbacteriaceae</taxon>
        <taxon>Leifsonia</taxon>
    </lineage>
</organism>
<dbReference type="Proteomes" id="UP000515511">
    <property type="component" value="Chromosome"/>
</dbReference>
<evidence type="ECO:0000256" key="2">
    <source>
        <dbReference type="HAMAP-Rule" id="MF_01212"/>
    </source>
</evidence>
<dbReference type="InterPro" id="IPR006675">
    <property type="entry name" value="HDIG_dom"/>
</dbReference>
<evidence type="ECO:0000313" key="6">
    <source>
        <dbReference type="Proteomes" id="UP000515511"/>
    </source>
</evidence>
<dbReference type="InterPro" id="IPR003607">
    <property type="entry name" value="HD/PDEase_dom"/>
</dbReference>
<dbReference type="CDD" id="cd00077">
    <property type="entry name" value="HDc"/>
    <property type="match status" value="1"/>
</dbReference>
<dbReference type="EMBL" id="CP043641">
    <property type="protein sequence ID" value="QNE34259.1"/>
    <property type="molecule type" value="Genomic_DNA"/>
</dbReference>
<dbReference type="GO" id="GO:0008832">
    <property type="term" value="F:dGTPase activity"/>
    <property type="evidence" value="ECO:0007669"/>
    <property type="project" value="TreeGrafter"/>
</dbReference>
<dbReference type="PANTHER" id="PTHR11373">
    <property type="entry name" value="DEOXYNUCLEOSIDE TRIPHOSPHATE TRIPHOSPHOHYDROLASE"/>
    <property type="match status" value="1"/>
</dbReference>